<evidence type="ECO:0000313" key="3">
    <source>
        <dbReference type="Proteomes" id="UP000620075"/>
    </source>
</evidence>
<evidence type="ECO:0000256" key="1">
    <source>
        <dbReference type="SAM" id="MobiDB-lite"/>
    </source>
</evidence>
<dbReference type="CDD" id="cd00448">
    <property type="entry name" value="YjgF_YER057c_UK114_family"/>
    <property type="match status" value="1"/>
</dbReference>
<dbReference type="Proteomes" id="UP000620075">
    <property type="component" value="Unassembled WGS sequence"/>
</dbReference>
<dbReference type="Gene3D" id="3.30.1330.40">
    <property type="entry name" value="RutC-like"/>
    <property type="match status" value="1"/>
</dbReference>
<dbReference type="EMBL" id="JAEKNQ010000024">
    <property type="protein sequence ID" value="MBJ7602797.1"/>
    <property type="molecule type" value="Genomic_DNA"/>
</dbReference>
<sequence>MPEGIEAQTHQILRNLERVLTAAGCSLNNVVKVIAHLVDLVRDRAGFNAAYNEHFHEPLPAPTTVGSQLGGILVEVDVIAVSNGGARDRHRPRRRTTLLRHPGWGQGPGARAFGDPSRHPRIPGGRLPGAANRGADRLQAG</sequence>
<dbReference type="SUPFAM" id="SSF55298">
    <property type="entry name" value="YjgF-like"/>
    <property type="match status" value="1"/>
</dbReference>
<reference evidence="2 3" key="1">
    <citation type="submission" date="2020-10" db="EMBL/GenBank/DDBJ databases">
        <title>Ca. Dormibacterota MAGs.</title>
        <authorList>
            <person name="Montgomery K."/>
        </authorList>
    </citation>
    <scope>NUCLEOTIDE SEQUENCE [LARGE SCALE GENOMIC DNA]</scope>
    <source>
        <strain evidence="2">SC8811_S16_3</strain>
    </source>
</reference>
<dbReference type="InterPro" id="IPR035959">
    <property type="entry name" value="RutC-like_sf"/>
</dbReference>
<feature type="compositionally biased region" description="Basic residues" evidence="1">
    <location>
        <begin position="88"/>
        <end position="98"/>
    </location>
</feature>
<evidence type="ECO:0000313" key="2">
    <source>
        <dbReference type="EMBL" id="MBJ7602797.1"/>
    </source>
</evidence>
<accession>A0A934NGY6</accession>
<protein>
    <submittedName>
        <fullName evidence="2">RidA family protein</fullName>
    </submittedName>
</protein>
<dbReference type="PANTHER" id="PTHR11803:SF39">
    <property type="entry name" value="2-IMINOBUTANOATE_2-IMINOPROPANOATE DEAMINASE"/>
    <property type="match status" value="1"/>
</dbReference>
<dbReference type="AlphaFoldDB" id="A0A934NGY6"/>
<feature type="region of interest" description="Disordered" evidence="1">
    <location>
        <begin position="84"/>
        <end position="141"/>
    </location>
</feature>
<organism evidence="2 3">
    <name type="scientific">Candidatus Dormiibacter inghamiae</name>
    <dbReference type="NCBI Taxonomy" id="3127013"/>
    <lineage>
        <taxon>Bacteria</taxon>
        <taxon>Bacillati</taxon>
        <taxon>Candidatus Dormiibacterota</taxon>
        <taxon>Candidatus Dormibacteria</taxon>
        <taxon>Candidatus Dormibacterales</taxon>
        <taxon>Candidatus Dormibacteraceae</taxon>
        <taxon>Candidatus Dormiibacter</taxon>
    </lineage>
</organism>
<comment type="caution">
    <text evidence="2">The sequence shown here is derived from an EMBL/GenBank/DDBJ whole genome shotgun (WGS) entry which is preliminary data.</text>
</comment>
<dbReference type="InterPro" id="IPR006175">
    <property type="entry name" value="YjgF/YER057c/UK114"/>
</dbReference>
<dbReference type="PANTHER" id="PTHR11803">
    <property type="entry name" value="2-IMINOBUTANOATE/2-IMINOPROPANOATE DEAMINASE RIDA"/>
    <property type="match status" value="1"/>
</dbReference>
<proteinExistence type="predicted"/>
<name>A0A934NGY6_9BACT</name>
<dbReference type="Pfam" id="PF01042">
    <property type="entry name" value="Ribonuc_L-PSP"/>
    <property type="match status" value="1"/>
</dbReference>
<dbReference type="GO" id="GO:0005829">
    <property type="term" value="C:cytosol"/>
    <property type="evidence" value="ECO:0007669"/>
    <property type="project" value="TreeGrafter"/>
</dbReference>
<dbReference type="GO" id="GO:0019239">
    <property type="term" value="F:deaminase activity"/>
    <property type="evidence" value="ECO:0007669"/>
    <property type="project" value="TreeGrafter"/>
</dbReference>
<gene>
    <name evidence="2" type="ORF">JF888_06340</name>
</gene>